<dbReference type="Pfam" id="PF19263">
    <property type="entry name" value="DUF5906"/>
    <property type="match status" value="1"/>
</dbReference>
<dbReference type="RefSeq" id="WP_171220235.1">
    <property type="nucleotide sequence ID" value="NZ_JABEPP010000006.1"/>
</dbReference>
<reference evidence="2 3" key="1">
    <citation type="submission" date="2020-04" db="EMBL/GenBank/DDBJ databases">
        <title>Enterovirga sp. isolate from soil.</title>
        <authorList>
            <person name="Chea S."/>
            <person name="Kim D.-U."/>
        </authorList>
    </citation>
    <scope>NUCLEOTIDE SEQUENCE [LARGE SCALE GENOMIC DNA]</scope>
    <source>
        <strain evidence="2 3">DB1703</strain>
    </source>
</reference>
<dbReference type="EMBL" id="JABEPP010000006">
    <property type="protein sequence ID" value="NNM74788.1"/>
    <property type="molecule type" value="Genomic_DNA"/>
</dbReference>
<accession>A0A849IBK6</accession>
<dbReference type="Proteomes" id="UP000564885">
    <property type="component" value="Unassembled WGS sequence"/>
</dbReference>
<dbReference type="InterPro" id="IPR045455">
    <property type="entry name" value="NrS-1_pol-like_helicase"/>
</dbReference>
<feature type="domain" description="NrS-1 polymerase-like helicase" evidence="1">
    <location>
        <begin position="360"/>
        <end position="470"/>
    </location>
</feature>
<sequence length="646" mass="72507">MDILGKGQQCVIAGTHREGQKIGWREGHDLLQWGVTGMSGVTAKDMRDVYDVIVQAVQAAGGVIDERQRVRTGYDERGRLGVYVGDIEPFCDPEHVLSVLRHMPNTYETLPLHDDVVAFLASLRAALGKRGDEFKGEVAEWAVANGACDLGYFEKTWASLTYVHASPDFIFRVARRHGWRGMAEFEFDDLPAEDLDEAVDEARAQQGESAAERAARRLVYWPAEKTWIVVASGMMLKGNEALNMHPIGLTVAPAGKTGEKSAAAIIRNTGKVRDVVGISYAPGKPRLFEDELGEVRGLYFNRWSPPPVQVPATATEEDVKPWLDHMRFLFPDDDERTTLIQWMAFIARNPGAKVRWAPVIVGRQGVGKDIAFRPLHYAVGLKNVHEISPTVLNDKYTPYMEAQLVIVQEMIRHEKQDTYEKLKALITGTGTDTVVINIKNKPHYVVKNTACFMFFTNHADALKLSGQDRRYFIVEAAPQRPRDGAYYAKLGEWYERGGYGRILRYLQSVDLTGFDAATPKWTNAKTTMLEASRSMPERWIIEAFEPGGMFEHRTIVTVKEIDDAITGNVALRFSPPSQGMISRVLTEELKFVKRPSQARLHDGTKRFVYLRNEADLNVRESEIAARYKRETGANGDFTVIEGDKAA</sequence>
<keyword evidence="3" id="KW-1185">Reference proteome</keyword>
<comment type="caution">
    <text evidence="2">The sequence shown here is derived from an EMBL/GenBank/DDBJ whole genome shotgun (WGS) entry which is preliminary data.</text>
</comment>
<dbReference type="AlphaFoldDB" id="A0A849IBK6"/>
<evidence type="ECO:0000313" key="3">
    <source>
        <dbReference type="Proteomes" id="UP000564885"/>
    </source>
</evidence>
<evidence type="ECO:0000259" key="1">
    <source>
        <dbReference type="Pfam" id="PF19263"/>
    </source>
</evidence>
<dbReference type="InterPro" id="IPR027417">
    <property type="entry name" value="P-loop_NTPase"/>
</dbReference>
<organism evidence="2 3">
    <name type="scientific">Enterovirga aerilata</name>
    <dbReference type="NCBI Taxonomy" id="2730920"/>
    <lineage>
        <taxon>Bacteria</taxon>
        <taxon>Pseudomonadati</taxon>
        <taxon>Pseudomonadota</taxon>
        <taxon>Alphaproteobacteria</taxon>
        <taxon>Hyphomicrobiales</taxon>
        <taxon>Methylobacteriaceae</taxon>
        <taxon>Enterovirga</taxon>
    </lineage>
</organism>
<protein>
    <recommendedName>
        <fullName evidence="1">NrS-1 polymerase-like helicase domain-containing protein</fullName>
    </recommendedName>
</protein>
<proteinExistence type="predicted"/>
<name>A0A849IBK6_9HYPH</name>
<evidence type="ECO:0000313" key="2">
    <source>
        <dbReference type="EMBL" id="NNM74788.1"/>
    </source>
</evidence>
<gene>
    <name evidence="2" type="ORF">HJG44_20715</name>
</gene>
<dbReference type="Gene3D" id="3.40.50.300">
    <property type="entry name" value="P-loop containing nucleotide triphosphate hydrolases"/>
    <property type="match status" value="1"/>
</dbReference>